<reference evidence="10" key="1">
    <citation type="submission" date="2017-05" db="EMBL/GenBank/DDBJ databases">
        <authorList>
            <person name="Barney B.M."/>
        </authorList>
    </citation>
    <scope>NUCLEOTIDE SEQUENCE [LARGE SCALE GENOMIC DNA]</scope>
    <source>
        <strain evidence="10">PSBB022</strain>
    </source>
</reference>
<feature type="coiled-coil region" evidence="5">
    <location>
        <begin position="188"/>
        <end position="215"/>
    </location>
</feature>
<dbReference type="Pfam" id="PF00563">
    <property type="entry name" value="EAL"/>
    <property type="match status" value="1"/>
</dbReference>
<evidence type="ECO:0000256" key="1">
    <source>
        <dbReference type="ARBA" id="ARBA00001946"/>
    </source>
</evidence>
<gene>
    <name evidence="9" type="ORF">CBP51_12555</name>
</gene>
<evidence type="ECO:0000256" key="6">
    <source>
        <dbReference type="SAM" id="Phobius"/>
    </source>
</evidence>
<dbReference type="Gene3D" id="3.20.20.450">
    <property type="entry name" value="EAL domain"/>
    <property type="match status" value="1"/>
</dbReference>
<dbReference type="CDD" id="cd01948">
    <property type="entry name" value="EAL"/>
    <property type="match status" value="1"/>
</dbReference>
<feature type="transmembrane region" description="Helical" evidence="6">
    <location>
        <begin position="87"/>
        <end position="108"/>
    </location>
</feature>
<dbReference type="Pfam" id="PF00990">
    <property type="entry name" value="GGDEF"/>
    <property type="match status" value="1"/>
</dbReference>
<evidence type="ECO:0000259" key="7">
    <source>
        <dbReference type="PROSITE" id="PS50883"/>
    </source>
</evidence>
<dbReference type="SMART" id="SM00267">
    <property type="entry name" value="GGDEF"/>
    <property type="match status" value="1"/>
</dbReference>
<organism evidence="9 10">
    <name type="scientific">Cellvibrio mixtus</name>
    <dbReference type="NCBI Taxonomy" id="39650"/>
    <lineage>
        <taxon>Bacteria</taxon>
        <taxon>Pseudomonadati</taxon>
        <taxon>Pseudomonadota</taxon>
        <taxon>Gammaproteobacteria</taxon>
        <taxon>Cellvibrionales</taxon>
        <taxon>Cellvibrionaceae</taxon>
        <taxon>Cellvibrio</taxon>
    </lineage>
</organism>
<dbReference type="Gene3D" id="3.30.70.270">
    <property type="match status" value="1"/>
</dbReference>
<dbReference type="PROSITE" id="PS50883">
    <property type="entry name" value="EAL"/>
    <property type="match status" value="1"/>
</dbReference>
<name>A0A266QCY4_9GAMM</name>
<dbReference type="NCBIfam" id="TIGR00254">
    <property type="entry name" value="GGDEF"/>
    <property type="match status" value="1"/>
</dbReference>
<dbReference type="InterPro" id="IPR001633">
    <property type="entry name" value="EAL_dom"/>
</dbReference>
<evidence type="ECO:0000256" key="4">
    <source>
        <dbReference type="ARBA" id="ARBA00051114"/>
    </source>
</evidence>
<dbReference type="SMART" id="SM00052">
    <property type="entry name" value="EAL"/>
    <property type="match status" value="1"/>
</dbReference>
<keyword evidence="6" id="KW-1133">Transmembrane helix</keyword>
<keyword evidence="3" id="KW-0973">c-di-GMP</keyword>
<evidence type="ECO:0000256" key="5">
    <source>
        <dbReference type="SAM" id="Coils"/>
    </source>
</evidence>
<feature type="domain" description="GGDEF" evidence="8">
    <location>
        <begin position="246"/>
        <end position="379"/>
    </location>
</feature>
<dbReference type="EC" id="3.1.4.52" evidence="2"/>
<feature type="transmembrane region" description="Helical" evidence="6">
    <location>
        <begin position="64"/>
        <end position="82"/>
    </location>
</feature>
<feature type="domain" description="EAL" evidence="7">
    <location>
        <begin position="388"/>
        <end position="642"/>
    </location>
</feature>
<dbReference type="PANTHER" id="PTHR44757">
    <property type="entry name" value="DIGUANYLATE CYCLASE DGCP"/>
    <property type="match status" value="1"/>
</dbReference>
<dbReference type="Proteomes" id="UP000216101">
    <property type="component" value="Unassembled WGS sequence"/>
</dbReference>
<evidence type="ECO:0000313" key="9">
    <source>
        <dbReference type="EMBL" id="OZY87748.1"/>
    </source>
</evidence>
<dbReference type="InterPro" id="IPR052155">
    <property type="entry name" value="Biofilm_reg_signaling"/>
</dbReference>
<keyword evidence="5" id="KW-0175">Coiled coil</keyword>
<dbReference type="FunFam" id="3.20.20.450:FF:000001">
    <property type="entry name" value="Cyclic di-GMP phosphodiesterase yahA"/>
    <property type="match status" value="1"/>
</dbReference>
<dbReference type="InterPro" id="IPR029787">
    <property type="entry name" value="Nucleotide_cyclase"/>
</dbReference>
<protein>
    <recommendedName>
        <fullName evidence="2">cyclic-guanylate-specific phosphodiesterase</fullName>
        <ecNumber evidence="2">3.1.4.52</ecNumber>
    </recommendedName>
</protein>
<evidence type="ECO:0000256" key="2">
    <source>
        <dbReference type="ARBA" id="ARBA00012282"/>
    </source>
</evidence>
<feature type="transmembrane region" description="Helical" evidence="6">
    <location>
        <begin position="40"/>
        <end position="58"/>
    </location>
</feature>
<keyword evidence="6" id="KW-0472">Membrane</keyword>
<dbReference type="PROSITE" id="PS50887">
    <property type="entry name" value="GGDEF"/>
    <property type="match status" value="1"/>
</dbReference>
<dbReference type="PANTHER" id="PTHR44757:SF2">
    <property type="entry name" value="BIOFILM ARCHITECTURE MAINTENANCE PROTEIN MBAA"/>
    <property type="match status" value="1"/>
</dbReference>
<proteinExistence type="predicted"/>
<dbReference type="GO" id="GO:0071111">
    <property type="term" value="F:cyclic-guanylate-specific phosphodiesterase activity"/>
    <property type="evidence" value="ECO:0007669"/>
    <property type="project" value="UniProtKB-EC"/>
</dbReference>
<dbReference type="InterPro" id="IPR000160">
    <property type="entry name" value="GGDEF_dom"/>
</dbReference>
<dbReference type="SUPFAM" id="SSF55073">
    <property type="entry name" value="Nucleotide cyclase"/>
    <property type="match status" value="1"/>
</dbReference>
<keyword evidence="10" id="KW-1185">Reference proteome</keyword>
<dbReference type="CDD" id="cd01949">
    <property type="entry name" value="GGDEF"/>
    <property type="match status" value="1"/>
</dbReference>
<comment type="catalytic activity">
    <reaction evidence="4">
        <text>3',3'-c-di-GMP + H2O = 5'-phosphoguanylyl(3'-&gt;5')guanosine + H(+)</text>
        <dbReference type="Rhea" id="RHEA:24902"/>
        <dbReference type="ChEBI" id="CHEBI:15377"/>
        <dbReference type="ChEBI" id="CHEBI:15378"/>
        <dbReference type="ChEBI" id="CHEBI:58754"/>
        <dbReference type="ChEBI" id="CHEBI:58805"/>
        <dbReference type="EC" id="3.1.4.52"/>
    </reaction>
    <physiologicalReaction direction="left-to-right" evidence="4">
        <dbReference type="Rhea" id="RHEA:24903"/>
    </physiologicalReaction>
</comment>
<keyword evidence="6" id="KW-0812">Transmembrane</keyword>
<dbReference type="SUPFAM" id="SSF141868">
    <property type="entry name" value="EAL domain-like"/>
    <property type="match status" value="1"/>
</dbReference>
<sequence>MSIRRGTTVDHQPPQPSFVNGVPQACDSFTQTKIKRLVQILRTSQIALLLISIISMSYGGYDHSFVMIATGIFLFTVDWAIYRQQPLLGATLFLVALTLMLSYLAWIGSGTRDASLLGYCAVMVFAAMLGNRRLLLLLVVVMVLMLAAISYANHFHLYEHKIAPINLATGSITIVVICVIAIAVGLLAQDYRAALAELARENERMKNVKNHIEHLATHDGLTGLPNRALAQRNFDKAYYHAKQQQQLFGIIFIDLDNLKPINDSLGHQAGDQILKEVALRLLSYTKKVDSVCRYGGDEFIVFLPNIASADQASQVSLDILKLISENYLYRNIEIFCTCSIGIALAPQDGEDLDTLIKKADIAMYHSKDSGRNSFRFFNPAINRHMLDHISLISGMRKALQEQQFSLYYQPKIDLRTNQICGLEALLRWHHHEQGFISPSIFIPLAESSGLIIQLGEWVIQEACRQAKHWYDTGLLQFSIAINISSIQFKRGNIEQLVLGSLDASGLPPQYLELELTESLLIDDSDRLVNTLSHLRSEGVHLSIDDFGTGYSNLGYLKKFEVEALKIDQSFVRKMDDQSNDAAIVRAIIQMANSLGLKTIAEGVEDASTAALLRSLGCTQAQGYYWARPMPAEEIEIFCELWGKNTTESL</sequence>
<dbReference type="InterPro" id="IPR035919">
    <property type="entry name" value="EAL_sf"/>
</dbReference>
<evidence type="ECO:0000313" key="10">
    <source>
        <dbReference type="Proteomes" id="UP000216101"/>
    </source>
</evidence>
<dbReference type="FunFam" id="3.30.70.270:FF:000001">
    <property type="entry name" value="Diguanylate cyclase domain protein"/>
    <property type="match status" value="1"/>
</dbReference>
<comment type="caution">
    <text evidence="9">The sequence shown here is derived from an EMBL/GenBank/DDBJ whole genome shotgun (WGS) entry which is preliminary data.</text>
</comment>
<comment type="cofactor">
    <cofactor evidence="1">
        <name>Mg(2+)</name>
        <dbReference type="ChEBI" id="CHEBI:18420"/>
    </cofactor>
</comment>
<dbReference type="InterPro" id="IPR043128">
    <property type="entry name" value="Rev_trsase/Diguanyl_cyclase"/>
</dbReference>
<dbReference type="GO" id="GO:0071732">
    <property type="term" value="P:cellular response to nitric oxide"/>
    <property type="evidence" value="ECO:0007669"/>
    <property type="project" value="UniProtKB-ARBA"/>
</dbReference>
<accession>A0A266QCY4</accession>
<feature type="transmembrane region" description="Helical" evidence="6">
    <location>
        <begin position="165"/>
        <end position="188"/>
    </location>
</feature>
<evidence type="ECO:0000259" key="8">
    <source>
        <dbReference type="PROSITE" id="PS50887"/>
    </source>
</evidence>
<feature type="transmembrane region" description="Helical" evidence="6">
    <location>
        <begin position="135"/>
        <end position="153"/>
    </location>
</feature>
<dbReference type="EMBL" id="NHNI01000001">
    <property type="protein sequence ID" value="OZY87748.1"/>
    <property type="molecule type" value="Genomic_DNA"/>
</dbReference>
<dbReference type="AlphaFoldDB" id="A0A266QCY4"/>
<evidence type="ECO:0000256" key="3">
    <source>
        <dbReference type="ARBA" id="ARBA00022636"/>
    </source>
</evidence>